<dbReference type="PANTHER" id="PTHR28280">
    <property type="entry name" value="SHUTTLING PRE-60S FACTOR ECM1"/>
    <property type="match status" value="1"/>
</dbReference>
<evidence type="ECO:0000256" key="5">
    <source>
        <dbReference type="ARBA" id="ARBA00022517"/>
    </source>
</evidence>
<keyword evidence="6" id="KW-0539">Nucleus</keyword>
<dbReference type="InterPro" id="IPR053278">
    <property type="entry name" value="Pre-60S_factor_ECM1"/>
</dbReference>
<dbReference type="AlphaFoldDB" id="A0AAN6EQ02"/>
<keyword evidence="3" id="KW-0813">Transport</keyword>
<feature type="region of interest" description="Disordered" evidence="7">
    <location>
        <begin position="1"/>
        <end position="78"/>
    </location>
</feature>
<accession>A0AAN6EQ02</accession>
<feature type="compositionally biased region" description="Basic residues" evidence="7">
    <location>
        <begin position="57"/>
        <end position="73"/>
    </location>
</feature>
<keyword evidence="4" id="KW-0963">Cytoplasm</keyword>
<sequence length="193" mass="21073">MAKTAKVKKNPTANPKSRASRRETSPSIDVDKSVRDAPRASDATPVLAARPSAGVTKTKKKQKPLTKGQRRRHEQGLARAEIVQDQLAKKVNDASTRLKKRRERKGVWDEINGGTKSEQMRAILGQDMDQPDGDDWEDEAMEEVEMGQESETKTVEGVAMSTTAVASKVTVVDQTTSASVPATAEEDEADKIT</sequence>
<feature type="compositionally biased region" description="Acidic residues" evidence="7">
    <location>
        <begin position="184"/>
        <end position="193"/>
    </location>
</feature>
<feature type="region of interest" description="Disordered" evidence="7">
    <location>
        <begin position="93"/>
        <end position="118"/>
    </location>
</feature>
<dbReference type="GO" id="GO:0005730">
    <property type="term" value="C:nucleolus"/>
    <property type="evidence" value="ECO:0007669"/>
    <property type="project" value="TreeGrafter"/>
</dbReference>
<evidence type="ECO:0000256" key="1">
    <source>
        <dbReference type="ARBA" id="ARBA00004123"/>
    </source>
</evidence>
<dbReference type="Proteomes" id="UP001161757">
    <property type="component" value="Unassembled WGS sequence"/>
</dbReference>
<dbReference type="GO" id="GO:0005737">
    <property type="term" value="C:cytoplasm"/>
    <property type="evidence" value="ECO:0007669"/>
    <property type="project" value="UniProtKB-SubCell"/>
</dbReference>
<evidence type="ECO:0000313" key="9">
    <source>
        <dbReference type="Proteomes" id="UP001161757"/>
    </source>
</evidence>
<comment type="subcellular location">
    <subcellularLocation>
        <location evidence="2">Cytoplasm</location>
    </subcellularLocation>
    <subcellularLocation>
        <location evidence="1">Nucleus</location>
    </subcellularLocation>
</comment>
<dbReference type="PANTHER" id="PTHR28280:SF1">
    <property type="entry name" value="SHUTTLING PRE-60S FACTOR ECM1"/>
    <property type="match status" value="1"/>
</dbReference>
<comment type="caution">
    <text evidence="8">The sequence shown here is derived from an EMBL/GenBank/DDBJ whole genome shotgun (WGS) entry which is preliminary data.</text>
</comment>
<reference evidence="8" key="1">
    <citation type="submission" date="2023-01" db="EMBL/GenBank/DDBJ databases">
        <title>Exophiala dermititidis isolated from Cystic Fibrosis Patient.</title>
        <authorList>
            <person name="Kurbessoian T."/>
            <person name="Crocker A."/>
            <person name="Murante D."/>
            <person name="Hogan D.A."/>
            <person name="Stajich J.E."/>
        </authorList>
    </citation>
    <scope>NUCLEOTIDE SEQUENCE</scope>
    <source>
        <strain evidence="8">Ex8</strain>
    </source>
</reference>
<keyword evidence="5" id="KW-0690">Ribosome biogenesis</keyword>
<evidence type="ECO:0000256" key="7">
    <source>
        <dbReference type="SAM" id="MobiDB-lite"/>
    </source>
</evidence>
<dbReference type="InterPro" id="IPR022784">
    <property type="entry name" value="Ribosome_bgen_Alb1"/>
</dbReference>
<dbReference type="Pfam" id="PF09135">
    <property type="entry name" value="Alb1"/>
    <property type="match status" value="1"/>
</dbReference>
<dbReference type="GO" id="GO:0030687">
    <property type="term" value="C:preribosome, large subunit precursor"/>
    <property type="evidence" value="ECO:0007669"/>
    <property type="project" value="TreeGrafter"/>
</dbReference>
<dbReference type="EMBL" id="JAJGCB010000023">
    <property type="protein sequence ID" value="KAJ8987732.1"/>
    <property type="molecule type" value="Genomic_DNA"/>
</dbReference>
<name>A0AAN6EQ02_EXODE</name>
<dbReference type="GO" id="GO:0000055">
    <property type="term" value="P:ribosomal large subunit export from nucleus"/>
    <property type="evidence" value="ECO:0007669"/>
    <property type="project" value="TreeGrafter"/>
</dbReference>
<protein>
    <recommendedName>
        <fullName evidence="10">Ribosome biogenesis protein Alb1</fullName>
    </recommendedName>
</protein>
<gene>
    <name evidence="8" type="ORF">HRR80_008361</name>
</gene>
<evidence type="ECO:0000256" key="2">
    <source>
        <dbReference type="ARBA" id="ARBA00004496"/>
    </source>
</evidence>
<evidence type="ECO:0000256" key="4">
    <source>
        <dbReference type="ARBA" id="ARBA00022490"/>
    </source>
</evidence>
<feature type="region of interest" description="Disordered" evidence="7">
    <location>
        <begin position="173"/>
        <end position="193"/>
    </location>
</feature>
<feature type="compositionally biased region" description="Basic and acidic residues" evidence="7">
    <location>
        <begin position="20"/>
        <end position="39"/>
    </location>
</feature>
<evidence type="ECO:0000256" key="6">
    <source>
        <dbReference type="ARBA" id="ARBA00023242"/>
    </source>
</evidence>
<organism evidence="8 9">
    <name type="scientific">Exophiala dermatitidis</name>
    <name type="common">Black yeast-like fungus</name>
    <name type="synonym">Wangiella dermatitidis</name>
    <dbReference type="NCBI Taxonomy" id="5970"/>
    <lineage>
        <taxon>Eukaryota</taxon>
        <taxon>Fungi</taxon>
        <taxon>Dikarya</taxon>
        <taxon>Ascomycota</taxon>
        <taxon>Pezizomycotina</taxon>
        <taxon>Eurotiomycetes</taxon>
        <taxon>Chaetothyriomycetidae</taxon>
        <taxon>Chaetothyriales</taxon>
        <taxon>Herpotrichiellaceae</taxon>
        <taxon>Exophiala</taxon>
    </lineage>
</organism>
<proteinExistence type="predicted"/>
<evidence type="ECO:0000313" key="8">
    <source>
        <dbReference type="EMBL" id="KAJ8987732.1"/>
    </source>
</evidence>
<evidence type="ECO:0008006" key="10">
    <source>
        <dbReference type="Google" id="ProtNLM"/>
    </source>
</evidence>
<evidence type="ECO:0000256" key="3">
    <source>
        <dbReference type="ARBA" id="ARBA00022448"/>
    </source>
</evidence>